<dbReference type="OrthoDB" id="8263000at2"/>
<dbReference type="AlphaFoldDB" id="A0A1G9N8L3"/>
<gene>
    <name evidence="1" type="ORF">SAMN04488514_10376</name>
</gene>
<sequence>MSETINIPKDVSTKDDLDFEFLRQKGLEYIESLGSKLWTDYNVHDPGITILEMLCYAITDLSQRIEMPIENLLASETDNFKKMHQQFLSAVHILPSKPVTALDYRKLFVHLKEVKNAWIVKHDQKVYLNCKNGKMSYAPFDVNAKDQKEFGLKGLNDIYLDLEKNVVDREAVFEEVKEIYHRNRNLCEDLVAVHEIPEHHISICVYLDIAPEADEEKIQALIIKKIDDYLSPPVPFYSLQQMYDKGYTTDKIFEGPIPFLEGCIEPNDFQGGFVDDVDLKRAELRTQVRLSDIIQLIMKIEGVLTIKDISIKTCGDDNGEQDPWIICVKNSHKPVLCWKNEGDDCKDCGKSIFNFSKGLLPIGVNESRVIQILNALEIEEKKGLSTLVTEDVPFALGSFSDAGAYSTIQNDFPETYGISPEGLSSSAPKERKAKAKQLKAYLLFFDQVLANYFSHLSKAKDLLSVDESLKRLYTINTLAELTPREKQTYFSKIVPDITEIDDLVDSEIYQERLVAINNAIKDNSKGGDASDFYERRNQFLDHLIARFAEKFSDYTFIMKMIYGEGGAKHQILKAKTKFLDDYKKISCERGIGFNYGDSEVWNTENVSGVQKRVARLTGISDFSRRNLLTDAIEVYDEIDKVQDNLTEYRWRIKNGEKILISSSKHYHTITGALNELLYALELAKDASNYDLKKTKNGRTYFNIVDPAISDKQSEDWIVARRIAYTSTQEKSELKRNEIIAYLNELSMDQEGMYLIEHILLRPDTSYITNAETDNEQPEKESPNAPPETFMPSCLDGDCETCGPLDPYSFRVSVVLPGWTQRFFNADFRAYMERIIREELPAHVLAKICWVGNIKGVVSDKENDIFQIQEKYPQFLNQLKEKSEKKTSNSADLKRYRETLAKFIPCLNGLHSIYRSGSLHDCDNDGTENKGNKIILGRTNIGNLKA</sequence>
<dbReference type="RefSeq" id="WP_089887348.1">
    <property type="nucleotide sequence ID" value="NZ_FNGV01000003.1"/>
</dbReference>
<evidence type="ECO:0000313" key="2">
    <source>
        <dbReference type="Proteomes" id="UP000199440"/>
    </source>
</evidence>
<keyword evidence="2" id="KW-1185">Reference proteome</keyword>
<accession>A0A1G9N8L3</accession>
<protein>
    <submittedName>
        <fullName evidence="1">Uncharacterized protein</fullName>
    </submittedName>
</protein>
<dbReference type="EMBL" id="FNGV01000003">
    <property type="protein sequence ID" value="SDL82808.1"/>
    <property type="molecule type" value="Genomic_DNA"/>
</dbReference>
<reference evidence="1 2" key="1">
    <citation type="submission" date="2016-10" db="EMBL/GenBank/DDBJ databases">
        <authorList>
            <person name="de Groot N.N."/>
        </authorList>
    </citation>
    <scope>NUCLEOTIDE SEQUENCE [LARGE SCALE GENOMIC DNA]</scope>
    <source>
        <strain evidence="1 2">DSM 19886</strain>
    </source>
</reference>
<dbReference type="Proteomes" id="UP000199440">
    <property type="component" value="Unassembled WGS sequence"/>
</dbReference>
<organism evidence="1 2">
    <name type="scientific">Kriegella aquimaris</name>
    <dbReference type="NCBI Taxonomy" id="192904"/>
    <lineage>
        <taxon>Bacteria</taxon>
        <taxon>Pseudomonadati</taxon>
        <taxon>Bacteroidota</taxon>
        <taxon>Flavobacteriia</taxon>
        <taxon>Flavobacteriales</taxon>
        <taxon>Flavobacteriaceae</taxon>
        <taxon>Kriegella</taxon>
    </lineage>
</organism>
<dbReference type="STRING" id="192904.SAMN04488514_10376"/>
<name>A0A1G9N8L3_9FLAO</name>
<evidence type="ECO:0000313" key="1">
    <source>
        <dbReference type="EMBL" id="SDL82808.1"/>
    </source>
</evidence>
<proteinExistence type="predicted"/>
<dbReference type="Gene3D" id="2.30.29.80">
    <property type="match status" value="1"/>
</dbReference>